<proteinExistence type="predicted"/>
<dbReference type="PANTHER" id="PTHR35038">
    <property type="entry name" value="DISSIMILATORY SULFITE REDUCTASE SIRA"/>
    <property type="match status" value="1"/>
</dbReference>
<dbReference type="SUPFAM" id="SSF101908">
    <property type="entry name" value="Putative isomerase YbhE"/>
    <property type="match status" value="1"/>
</dbReference>
<dbReference type="AlphaFoldDB" id="A0A7T4UT25"/>
<keyword evidence="4" id="KW-1185">Reference proteome</keyword>
<sequence length="1237" mass="136741">MLCAVIPNTLLAAEKEKPIPRDYAPMVAAPASQSAADVELKSAGCVSCHAQSDSHNMHANPAIQLGCVDCHGGDATVFQPREQTAAGHFDRELINQAHVLPRYPKSWHWPSAANPERSYTLLNREAPEYIRFVNPGDFRVADLACGACHADTLKSAIHSLHGTGAMFWAAAAYNNGILPYKRSILGEAYTRDGEPAALVAPIKPDSYMADMGILDQVLPLPAWETVKPGDIFRVFERGGRNILSLFPETGIPNALGQIQRLEEPGRPDIRQSNRGPGTGARIAVPLINLTKTRLNDPLLWFLGTNDQPGDYRSSGCSGCHVVYANDRDPVHSAGYADSGNGGKSQSVDPTIDKSEPGHPIAHRFTRAIPTSQCMVCHMHQPNMFLNSFLGYTMWDYESDAPSMWPKQQQYPDQARRREVLDRNPEGAAPRGKWADEEFLKEVASLNPGLKDTQFADYHGHGWNFRAVFKRDRQGNLLDDENNLVSDDDPHKFDKAVHMKSIHAEVGMHCVDCHFSQDNHGNGHLYGEVAAAVEISCVDCHGTAASYPNMGTSGPASSASTTDLSVLRNPDGRRRFEWIDGKLIQRSMLNPELEWTLSLVKDAVNPTRPEYNPKAARAKTMVKDPHSQYWGSDVDPSMAAHNYEEMECYACHTSWTTSCGGCHLPIQANEKTERHHFEGGESRNYATYNPQVSRDQIFMLGKRAPYKGGKVAPIRSSSALVLSSTNANRERIYIQQPPIAASGFSSQAFNPHFPHTVRKTETKTCSDCHLSKEGDNNAIITQTLALGTNFINFIGRHAWVGEAGAVEAVRVTEWDEPQAVIGSYLQRYAYPDYYQQHLDQQRQLQVAYSHNTGQVGCLQLRGEYLFSAAGKDGFRVFDVASIDNKGFSQRIISAPFSPLGQDAQLATSNASCMALPTTQPVAPQRNQGELMRIDNKEQPFHPVYNYAFITDTEEGLIVVDINTFADGEPRNNQLERALTWNPQQVLAGARHITLGGNTAYIIADAGLVVVDISQPRKPRLLKTLPLKEGRASALQLRYLFVSDAEGLKLVDVTLPEQARLLDVQLPISQASNIFLSRTYAYVAAGDQGLAIVDITRPERMQLQQTYKAEGRLQDVRDVVVATTNASLFAYVADAKTGLHVIHLTAPDTQPKFYGFSPEPKPQWIAGRASKHPALSLSRGLERDRAVDESGGQIAVFGRRGSRPLNLTEMRQLMLDDDGKPWFVEDDIKTRAPREAKRP</sequence>
<organism evidence="3 4">
    <name type="scientific">Spongiibacter nanhainus</name>
    <dbReference type="NCBI Taxonomy" id="2794344"/>
    <lineage>
        <taxon>Bacteria</taxon>
        <taxon>Pseudomonadati</taxon>
        <taxon>Pseudomonadota</taxon>
        <taxon>Gammaproteobacteria</taxon>
        <taxon>Cellvibrionales</taxon>
        <taxon>Spongiibacteraceae</taxon>
        <taxon>Spongiibacter</taxon>
    </lineage>
</organism>
<dbReference type="GO" id="GO:0016491">
    <property type="term" value="F:oxidoreductase activity"/>
    <property type="evidence" value="ECO:0007669"/>
    <property type="project" value="TreeGrafter"/>
</dbReference>
<dbReference type="PANTHER" id="PTHR35038:SF5">
    <property type="entry name" value="CYTOCHROME C-TYPE PROTEIN NRFB"/>
    <property type="match status" value="1"/>
</dbReference>
<evidence type="ECO:0000313" key="3">
    <source>
        <dbReference type="EMBL" id="QQD20030.1"/>
    </source>
</evidence>
<dbReference type="KEGG" id="snan:I6N98_01980"/>
<dbReference type="EMBL" id="CP066167">
    <property type="protein sequence ID" value="QQD20030.1"/>
    <property type="molecule type" value="Genomic_DNA"/>
</dbReference>
<name>A0A7T4UT25_9GAMM</name>
<evidence type="ECO:0000313" key="4">
    <source>
        <dbReference type="Proteomes" id="UP000596063"/>
    </source>
</evidence>
<dbReference type="SUPFAM" id="SSF48695">
    <property type="entry name" value="Multiheme cytochromes"/>
    <property type="match status" value="2"/>
</dbReference>
<dbReference type="RefSeq" id="WP_198571506.1">
    <property type="nucleotide sequence ID" value="NZ_CP066167.1"/>
</dbReference>
<dbReference type="Proteomes" id="UP000596063">
    <property type="component" value="Chromosome"/>
</dbReference>
<gene>
    <name evidence="3" type="ORF">I6N98_01980</name>
</gene>
<keyword evidence="1" id="KW-0732">Signal</keyword>
<accession>A0A7T4UT25</accession>
<evidence type="ECO:0000256" key="1">
    <source>
        <dbReference type="ARBA" id="ARBA00022729"/>
    </source>
</evidence>
<feature type="region of interest" description="Disordered" evidence="2">
    <location>
        <begin position="332"/>
        <end position="357"/>
    </location>
</feature>
<reference evidence="3 4" key="1">
    <citation type="submission" date="2020-12" db="EMBL/GenBank/DDBJ databases">
        <authorList>
            <person name="Shan Y."/>
        </authorList>
    </citation>
    <scope>NUCLEOTIDE SEQUENCE [LARGE SCALE GENOMIC DNA]</scope>
    <source>
        <strain evidence="4">csc3.9</strain>
    </source>
</reference>
<evidence type="ECO:0008006" key="5">
    <source>
        <dbReference type="Google" id="ProtNLM"/>
    </source>
</evidence>
<dbReference type="InterPro" id="IPR036280">
    <property type="entry name" value="Multihaem_cyt_sf"/>
</dbReference>
<dbReference type="InterPro" id="IPR051829">
    <property type="entry name" value="Multiheme_Cytochr_ET"/>
</dbReference>
<dbReference type="Pfam" id="PF08309">
    <property type="entry name" value="LVIVD"/>
    <property type="match status" value="3"/>
</dbReference>
<protein>
    <recommendedName>
        <fullName evidence="5">LVIVD repeat-containing protein</fullName>
    </recommendedName>
</protein>
<dbReference type="InterPro" id="IPR013211">
    <property type="entry name" value="LVIVD"/>
</dbReference>
<evidence type="ECO:0000256" key="2">
    <source>
        <dbReference type="SAM" id="MobiDB-lite"/>
    </source>
</evidence>